<dbReference type="PANTHER" id="PTHR36181:SF2">
    <property type="entry name" value="INTRON-ENCODED ENDONUCLEASE AI3-RELATED"/>
    <property type="match status" value="1"/>
</dbReference>
<feature type="domain" description="Homing endonuclease LAGLIDADG" evidence="2">
    <location>
        <begin position="189"/>
        <end position="278"/>
    </location>
</feature>
<evidence type="ECO:0000259" key="2">
    <source>
        <dbReference type="Pfam" id="PF00961"/>
    </source>
</evidence>
<gene>
    <name evidence="3" type="primary">orf314</name>
</gene>
<dbReference type="AlphaFoldDB" id="A0A2S0S481"/>
<dbReference type="Pfam" id="PF00961">
    <property type="entry name" value="LAGLIDADG_1"/>
    <property type="match status" value="2"/>
</dbReference>
<dbReference type="Gene3D" id="3.10.28.10">
    <property type="entry name" value="Homing endonucleases"/>
    <property type="match status" value="2"/>
</dbReference>
<evidence type="ECO:0000313" key="3">
    <source>
        <dbReference type="EMBL" id="AWA82156.1"/>
    </source>
</evidence>
<dbReference type="InterPro" id="IPR051289">
    <property type="entry name" value="LAGLIDADG_Endonuclease"/>
</dbReference>
<geneLocation type="mitochondrion" evidence="3"/>
<reference evidence="3" key="1">
    <citation type="journal article" date="2018" name="Int. J. Biol. Macromol.">
        <title>Characterization of the mitochondrial genomes of three species in the ectomycorrhizal genus Cantharellus and phylogeny of Agaricomycetes.</title>
        <authorList>
            <person name="Li Q."/>
            <person name="Liao M."/>
            <person name="Yang M."/>
            <person name="Xiong C."/>
            <person name="Jin X."/>
            <person name="Chen Z."/>
            <person name="Huang W."/>
        </authorList>
    </citation>
    <scope>NUCLEOTIDE SEQUENCE</scope>
    <source>
        <strain evidence="3">S28</strain>
    </source>
</reference>
<feature type="domain" description="Homing endonuclease LAGLIDADG" evidence="2">
    <location>
        <begin position="39"/>
        <end position="133"/>
    </location>
</feature>
<sequence length="314" mass="36471">MRFSYFTHQRLNVGPLVNSTTYVNKHSLSENRANFHQWLVGFTDGDGSFSVVKQNNKWSLIFKIGQSTYNLRVLQFIKKQLGAGNIYVEKGTKMADFRIRDLNTINTILIPIFEEYPLLTTKFYNYEKFKNAYVILSNSTLSKIEKDKLLNELSLSIVPSDYISPAWKIVNNTVSNYETASRIMTKGWLIGFTEAEGSFYLVNKTCTRIVHGFEITQKLDKIVLMSIKYLLHINTNVSTKKAGYYSIATTNSRAIENIINYYHNTMKGMKSAEFKIWNRSYKKHKGDYLALEKIRNNVRIMKNYPHVVLNKKKE</sequence>
<protein>
    <recommendedName>
        <fullName evidence="2">Homing endonuclease LAGLIDADG domain-containing protein</fullName>
    </recommendedName>
</protein>
<keyword evidence="3" id="KW-0496">Mitochondrion</keyword>
<evidence type="ECO:0000256" key="1">
    <source>
        <dbReference type="ARBA" id="ARBA00002670"/>
    </source>
</evidence>
<dbReference type="PANTHER" id="PTHR36181">
    <property type="entry name" value="INTRON-ENCODED ENDONUCLEASE AI3-RELATED"/>
    <property type="match status" value="1"/>
</dbReference>
<proteinExistence type="predicted"/>
<dbReference type="GO" id="GO:0005739">
    <property type="term" value="C:mitochondrion"/>
    <property type="evidence" value="ECO:0007669"/>
    <property type="project" value="UniProtKB-ARBA"/>
</dbReference>
<comment type="function">
    <text evidence="1">Mitochondrial DNA endonuclease involved in intron homing.</text>
</comment>
<dbReference type="EMBL" id="MG602718">
    <property type="protein sequence ID" value="AWA82156.1"/>
    <property type="molecule type" value="Genomic_DNA"/>
</dbReference>
<organism evidence="3">
    <name type="scientific">Cantharellus cibarius</name>
    <name type="common">Chanterelle</name>
    <dbReference type="NCBI Taxonomy" id="36066"/>
    <lineage>
        <taxon>Eukaryota</taxon>
        <taxon>Fungi</taxon>
        <taxon>Dikarya</taxon>
        <taxon>Basidiomycota</taxon>
        <taxon>Agaricomycotina</taxon>
        <taxon>Agaricomycetes</taxon>
        <taxon>Cantharellales</taxon>
        <taxon>Hydnaceae</taxon>
        <taxon>Cantharellus</taxon>
    </lineage>
</organism>
<accession>A0A2S0S481</accession>
<dbReference type="GO" id="GO:0004519">
    <property type="term" value="F:endonuclease activity"/>
    <property type="evidence" value="ECO:0007669"/>
    <property type="project" value="InterPro"/>
</dbReference>
<dbReference type="InterPro" id="IPR004860">
    <property type="entry name" value="LAGLIDADG_dom"/>
</dbReference>
<name>A0A2S0S481_CANCI</name>
<dbReference type="SUPFAM" id="SSF55608">
    <property type="entry name" value="Homing endonucleases"/>
    <property type="match status" value="2"/>
</dbReference>
<dbReference type="InterPro" id="IPR027434">
    <property type="entry name" value="Homing_endonucl"/>
</dbReference>